<accession>A0A974CYP6</accession>
<gene>
    <name evidence="2" type="ORF">XELAEV_18028035mg</name>
</gene>
<protein>
    <submittedName>
        <fullName evidence="2">Uncharacterized protein</fullName>
    </submittedName>
</protein>
<feature type="transmembrane region" description="Helical" evidence="1">
    <location>
        <begin position="15"/>
        <end position="33"/>
    </location>
</feature>
<sequence length="74" mass="8618">MRRERLKGCVTERHWGTSIYTVWVVLISLVLNVKQCTKLKGLRLTHLAFFSEKKNISPQEEGLCCLQYCPTICF</sequence>
<reference evidence="3" key="1">
    <citation type="journal article" date="2016" name="Nature">
        <title>Genome evolution in the allotetraploid frog Xenopus laevis.</title>
        <authorList>
            <person name="Session A.M."/>
            <person name="Uno Y."/>
            <person name="Kwon T."/>
            <person name="Chapman J.A."/>
            <person name="Toyoda A."/>
            <person name="Takahashi S."/>
            <person name="Fukui A."/>
            <person name="Hikosaka A."/>
            <person name="Suzuki A."/>
            <person name="Kondo M."/>
            <person name="van Heeringen S.J."/>
            <person name="Quigley I."/>
            <person name="Heinz S."/>
            <person name="Ogino H."/>
            <person name="Ochi H."/>
            <person name="Hellsten U."/>
            <person name="Lyons J.B."/>
            <person name="Simakov O."/>
            <person name="Putnam N."/>
            <person name="Stites J."/>
            <person name="Kuroki Y."/>
            <person name="Tanaka T."/>
            <person name="Michiue T."/>
            <person name="Watanabe M."/>
            <person name="Bogdanovic O."/>
            <person name="Lister R."/>
            <person name="Georgiou G."/>
            <person name="Paranjpe S.S."/>
            <person name="van Kruijsbergen I."/>
            <person name="Shu S."/>
            <person name="Carlson J."/>
            <person name="Kinoshita T."/>
            <person name="Ohta Y."/>
            <person name="Mawaribuchi S."/>
            <person name="Jenkins J."/>
            <person name="Grimwood J."/>
            <person name="Schmutz J."/>
            <person name="Mitros T."/>
            <person name="Mozaffari S.V."/>
            <person name="Suzuki Y."/>
            <person name="Haramoto Y."/>
            <person name="Yamamoto T.S."/>
            <person name="Takagi C."/>
            <person name="Heald R."/>
            <person name="Miller K."/>
            <person name="Haudenschild C."/>
            <person name="Kitzman J."/>
            <person name="Nakayama T."/>
            <person name="Izutsu Y."/>
            <person name="Robert J."/>
            <person name="Fortriede J."/>
            <person name="Burns K."/>
            <person name="Lotay V."/>
            <person name="Karimi K."/>
            <person name="Yasuoka Y."/>
            <person name="Dichmann D.S."/>
            <person name="Flajnik M.F."/>
            <person name="Houston D.W."/>
            <person name="Shendure J."/>
            <person name="DuPasquier L."/>
            <person name="Vize P.D."/>
            <person name="Zorn A.M."/>
            <person name="Ito M."/>
            <person name="Marcotte E.M."/>
            <person name="Wallingford J.B."/>
            <person name="Ito Y."/>
            <person name="Asashima M."/>
            <person name="Ueno N."/>
            <person name="Matsuda Y."/>
            <person name="Veenstra G.J."/>
            <person name="Fujiyama A."/>
            <person name="Harland R.M."/>
            <person name="Taira M."/>
            <person name="Rokhsar D.S."/>
        </authorList>
    </citation>
    <scope>NUCLEOTIDE SEQUENCE [LARGE SCALE GENOMIC DNA]</scope>
    <source>
        <strain evidence="3">J</strain>
    </source>
</reference>
<evidence type="ECO:0000256" key="1">
    <source>
        <dbReference type="SAM" id="Phobius"/>
    </source>
</evidence>
<dbReference type="EMBL" id="CM004474">
    <property type="protein sequence ID" value="OCT81220.1"/>
    <property type="molecule type" value="Genomic_DNA"/>
</dbReference>
<dbReference type="AlphaFoldDB" id="A0A974CYP6"/>
<proteinExistence type="predicted"/>
<name>A0A974CYP6_XENLA</name>
<keyword evidence="1" id="KW-0812">Transmembrane</keyword>
<keyword evidence="1" id="KW-0472">Membrane</keyword>
<evidence type="ECO:0000313" key="2">
    <source>
        <dbReference type="EMBL" id="OCT81220.1"/>
    </source>
</evidence>
<organism evidence="2 3">
    <name type="scientific">Xenopus laevis</name>
    <name type="common">African clawed frog</name>
    <dbReference type="NCBI Taxonomy" id="8355"/>
    <lineage>
        <taxon>Eukaryota</taxon>
        <taxon>Metazoa</taxon>
        <taxon>Chordata</taxon>
        <taxon>Craniata</taxon>
        <taxon>Vertebrata</taxon>
        <taxon>Euteleostomi</taxon>
        <taxon>Amphibia</taxon>
        <taxon>Batrachia</taxon>
        <taxon>Anura</taxon>
        <taxon>Pipoidea</taxon>
        <taxon>Pipidae</taxon>
        <taxon>Xenopodinae</taxon>
        <taxon>Xenopus</taxon>
        <taxon>Xenopus</taxon>
    </lineage>
</organism>
<keyword evidence="1" id="KW-1133">Transmembrane helix</keyword>
<dbReference type="Proteomes" id="UP000694892">
    <property type="component" value="Chromosome 5L"/>
</dbReference>
<evidence type="ECO:0000313" key="3">
    <source>
        <dbReference type="Proteomes" id="UP000694892"/>
    </source>
</evidence>